<dbReference type="PANTHER" id="PTHR43615:SF1">
    <property type="entry name" value="PPDK_N DOMAIN-CONTAINING PROTEIN"/>
    <property type="match status" value="1"/>
</dbReference>
<proteinExistence type="predicted"/>
<evidence type="ECO:0000313" key="4">
    <source>
        <dbReference type="Proteomes" id="UP000253090"/>
    </source>
</evidence>
<dbReference type="Gene3D" id="3.30.1490.20">
    <property type="entry name" value="ATP-grasp fold, A domain"/>
    <property type="match status" value="1"/>
</dbReference>
<keyword evidence="4" id="KW-1185">Reference proteome</keyword>
<dbReference type="AlphaFoldDB" id="A0A369B720"/>
<evidence type="ECO:0000259" key="1">
    <source>
        <dbReference type="Pfam" id="PF00391"/>
    </source>
</evidence>
<gene>
    <name evidence="3" type="ORF">DFP94_10946</name>
</gene>
<dbReference type="GO" id="GO:0016301">
    <property type="term" value="F:kinase activity"/>
    <property type="evidence" value="ECO:0007669"/>
    <property type="project" value="UniProtKB-KW"/>
</dbReference>
<protein>
    <submittedName>
        <fullName evidence="3">Pyruvate,water dikinase</fullName>
    </submittedName>
</protein>
<evidence type="ECO:0000313" key="3">
    <source>
        <dbReference type="EMBL" id="RCX17322.1"/>
    </source>
</evidence>
<keyword evidence="3" id="KW-0670">Pyruvate</keyword>
<feature type="domain" description="Pyruvate phosphate dikinase AMP/ATP-binding" evidence="2">
    <location>
        <begin position="207"/>
        <end position="250"/>
    </location>
</feature>
<dbReference type="OrthoDB" id="9765468at2"/>
<feature type="domain" description="Pyruvate phosphate dikinase AMP/ATP-binding" evidence="2">
    <location>
        <begin position="47"/>
        <end position="195"/>
    </location>
</feature>
<accession>A0A369B720</accession>
<keyword evidence="3" id="KW-0418">Kinase</keyword>
<dbReference type="Gene3D" id="3.50.30.10">
    <property type="entry name" value="Phosphohistidine domain"/>
    <property type="match status" value="1"/>
</dbReference>
<dbReference type="InterPro" id="IPR051549">
    <property type="entry name" value="PEP_Utilizing_Enz"/>
</dbReference>
<evidence type="ECO:0000259" key="2">
    <source>
        <dbReference type="Pfam" id="PF01326"/>
    </source>
</evidence>
<dbReference type="Gene3D" id="3.30.470.20">
    <property type="entry name" value="ATP-grasp fold, B domain"/>
    <property type="match status" value="2"/>
</dbReference>
<dbReference type="InterPro" id="IPR036637">
    <property type="entry name" value="Phosphohistidine_dom_sf"/>
</dbReference>
<dbReference type="InterPro" id="IPR008279">
    <property type="entry name" value="PEP-util_enz_mobile_dom"/>
</dbReference>
<dbReference type="Pfam" id="PF00391">
    <property type="entry name" value="PEP-utilizers"/>
    <property type="match status" value="1"/>
</dbReference>
<sequence>MEGMVIGFGEMSPELRTAAGGKGGMLSMMFCAGYPVPEGFVILPAAFEEGRLTELAWAGIQSRINLLRKKHKNAKFAVRSSGLNEDSAEASFAGEFETVLNNKSDEDILRSIQTVYLSAQAERVQIYSSVKGVDSAHRIAIVVQLMIDSEISGVLFTIDSLTGSRKTMQGNFVYGLGEQLVSGESNAEAFSLIRPGGKYSGPVGFKKHALRLYKLASRLEAELGNPQDIEWAVVNGKIYILQSRPITTIGIGSRDSYEINDSLASDDLWINTNVGESISDVMTPLSWSLLRLLDEEHSLLPGHYVMSGNICGRVYSNISRPLSMFAAFGISPKTVLRKMSRVFGNIPEEIEVPLFPFSRWELIRVTGGKFFYHLKKTKEAVRNAGQFLQETRTWCERVTEEISMAKTRAHLADLWNHTLWPYNVNAMWYALEAPSRQMQNFEKLQVKLGKLVGEEDANHLLSYGSGSSELESLGPLLGISKVLKGELSQEQYIEKYGHRGPHEFELSIPAPGEDPAWLEGKIAESKASPMDGDHLLKSRYHQNKETWERFEQSYPRAATRVIRKMTSASEGPKLREAVRSEWTRTFRVNRQFALKAGELAGIGEDIFFWYIDEILAWLSGGSLPAAKHLSARKEAYAKYRTLPTFPSVIRGRFDPFAWAEEPFRRSDYFDASLPLTHDQSDSLKGFAGAAGRIQGSVRVLGHPDEGEQLQPGEILVASTMNIGWTLLFPKAAAIVTDIGAPLSHAAIVARELGIPAVVGCGSATSKLKTGDRVLVDGGRGIVQILAE</sequence>
<dbReference type="SUPFAM" id="SSF52009">
    <property type="entry name" value="Phosphohistidine domain"/>
    <property type="match status" value="1"/>
</dbReference>
<dbReference type="Proteomes" id="UP000253090">
    <property type="component" value="Unassembled WGS sequence"/>
</dbReference>
<dbReference type="Pfam" id="PF01326">
    <property type="entry name" value="PPDK_N"/>
    <property type="match status" value="2"/>
</dbReference>
<reference evidence="3 4" key="1">
    <citation type="submission" date="2018-07" db="EMBL/GenBank/DDBJ databases">
        <title>Genomic Encyclopedia of Type Strains, Phase III (KMG-III): the genomes of soil and plant-associated and newly described type strains.</title>
        <authorList>
            <person name="Whitman W."/>
        </authorList>
    </citation>
    <scope>NUCLEOTIDE SEQUENCE [LARGE SCALE GENOMIC DNA]</scope>
    <source>
        <strain evidence="3 4">CECT 8333</strain>
    </source>
</reference>
<dbReference type="SUPFAM" id="SSF56059">
    <property type="entry name" value="Glutathione synthetase ATP-binding domain-like"/>
    <property type="match status" value="1"/>
</dbReference>
<feature type="domain" description="PEP-utilising enzyme mobile" evidence="1">
    <location>
        <begin position="710"/>
        <end position="780"/>
    </location>
</feature>
<dbReference type="GO" id="GO:0005524">
    <property type="term" value="F:ATP binding"/>
    <property type="evidence" value="ECO:0007669"/>
    <property type="project" value="InterPro"/>
</dbReference>
<dbReference type="RefSeq" id="WP_114497966.1">
    <property type="nucleotide sequence ID" value="NZ_QPJW01000009.1"/>
</dbReference>
<dbReference type="InterPro" id="IPR013815">
    <property type="entry name" value="ATP_grasp_subdomain_1"/>
</dbReference>
<name>A0A369B720_9BACL</name>
<comment type="caution">
    <text evidence="3">The sequence shown here is derived from an EMBL/GenBank/DDBJ whole genome shotgun (WGS) entry which is preliminary data.</text>
</comment>
<dbReference type="InterPro" id="IPR002192">
    <property type="entry name" value="PPDK_AMP/ATP-bd"/>
</dbReference>
<dbReference type="EMBL" id="QPJW01000009">
    <property type="protein sequence ID" value="RCX17322.1"/>
    <property type="molecule type" value="Genomic_DNA"/>
</dbReference>
<dbReference type="PANTHER" id="PTHR43615">
    <property type="entry name" value="PHOSPHOENOLPYRUVATE SYNTHASE-RELATED"/>
    <property type="match status" value="1"/>
</dbReference>
<organism evidence="3 4">
    <name type="scientific">Fontibacillus phaseoli</name>
    <dbReference type="NCBI Taxonomy" id="1416533"/>
    <lineage>
        <taxon>Bacteria</taxon>
        <taxon>Bacillati</taxon>
        <taxon>Bacillota</taxon>
        <taxon>Bacilli</taxon>
        <taxon>Bacillales</taxon>
        <taxon>Paenibacillaceae</taxon>
        <taxon>Fontibacillus</taxon>
    </lineage>
</organism>
<keyword evidence="3" id="KW-0808">Transferase</keyword>